<reference evidence="1" key="1">
    <citation type="thesis" date="2020" institute="ProQuest LLC" country="789 East Eisenhower Parkway, Ann Arbor, MI, USA">
        <title>Comparative Genomics and Chromosome Evolution.</title>
        <authorList>
            <person name="Mudd A.B."/>
        </authorList>
    </citation>
    <scope>NUCLEOTIDE SEQUENCE</scope>
    <source>
        <strain evidence="1">HN-11 Male</strain>
        <tissue evidence="1">Kidney and liver</tissue>
    </source>
</reference>
<name>A0A8J6F6C7_ELECQ</name>
<sequence>MSLTWPRVSRLSLCWNLPVVVCGVIQCDARWFLTSSGLLHWYQMLVTTTRGAVMVAVSRHRMANLQSYGVADIRASRVMATA</sequence>
<dbReference type="Proteomes" id="UP000770717">
    <property type="component" value="Unassembled WGS sequence"/>
</dbReference>
<keyword evidence="2" id="KW-1185">Reference proteome</keyword>
<evidence type="ECO:0000313" key="1">
    <source>
        <dbReference type="EMBL" id="KAG9482783.1"/>
    </source>
</evidence>
<protein>
    <submittedName>
        <fullName evidence="1">Uncharacterized protein</fullName>
    </submittedName>
</protein>
<organism evidence="1 2">
    <name type="scientific">Eleutherodactylus coqui</name>
    <name type="common">Puerto Rican coqui</name>
    <dbReference type="NCBI Taxonomy" id="57060"/>
    <lineage>
        <taxon>Eukaryota</taxon>
        <taxon>Metazoa</taxon>
        <taxon>Chordata</taxon>
        <taxon>Craniata</taxon>
        <taxon>Vertebrata</taxon>
        <taxon>Euteleostomi</taxon>
        <taxon>Amphibia</taxon>
        <taxon>Batrachia</taxon>
        <taxon>Anura</taxon>
        <taxon>Neobatrachia</taxon>
        <taxon>Hyloidea</taxon>
        <taxon>Eleutherodactylidae</taxon>
        <taxon>Eleutherodactylinae</taxon>
        <taxon>Eleutherodactylus</taxon>
        <taxon>Eleutherodactylus</taxon>
    </lineage>
</organism>
<dbReference type="AlphaFoldDB" id="A0A8J6F6C7"/>
<comment type="caution">
    <text evidence="1">The sequence shown here is derived from an EMBL/GenBank/DDBJ whole genome shotgun (WGS) entry which is preliminary data.</text>
</comment>
<proteinExistence type="predicted"/>
<evidence type="ECO:0000313" key="2">
    <source>
        <dbReference type="Proteomes" id="UP000770717"/>
    </source>
</evidence>
<gene>
    <name evidence="1" type="ORF">GDO78_011430</name>
</gene>
<accession>A0A8J6F6C7</accession>
<dbReference type="EMBL" id="WNTK01000006">
    <property type="protein sequence ID" value="KAG9482783.1"/>
    <property type="molecule type" value="Genomic_DNA"/>
</dbReference>